<feature type="region of interest" description="Disordered" evidence="1">
    <location>
        <begin position="41"/>
        <end position="105"/>
    </location>
</feature>
<evidence type="ECO:0000313" key="4">
    <source>
        <dbReference type="Proteomes" id="UP001234581"/>
    </source>
</evidence>
<keyword evidence="2" id="KW-0732">Signal</keyword>
<feature type="compositionally biased region" description="Low complexity" evidence="1">
    <location>
        <begin position="85"/>
        <end position="94"/>
    </location>
</feature>
<organism evidence="3 4">
    <name type="scientific">Lichtheimia ornata</name>
    <dbReference type="NCBI Taxonomy" id="688661"/>
    <lineage>
        <taxon>Eukaryota</taxon>
        <taxon>Fungi</taxon>
        <taxon>Fungi incertae sedis</taxon>
        <taxon>Mucoromycota</taxon>
        <taxon>Mucoromycotina</taxon>
        <taxon>Mucoromycetes</taxon>
        <taxon>Mucorales</taxon>
        <taxon>Lichtheimiaceae</taxon>
        <taxon>Lichtheimia</taxon>
    </lineage>
</organism>
<dbReference type="AlphaFoldDB" id="A0AAD7UXD4"/>
<feature type="signal peptide" evidence="2">
    <location>
        <begin position="1"/>
        <end position="26"/>
    </location>
</feature>
<name>A0AAD7UXD4_9FUNG</name>
<evidence type="ECO:0000256" key="1">
    <source>
        <dbReference type="SAM" id="MobiDB-lite"/>
    </source>
</evidence>
<feature type="chain" id="PRO_5041960679" evidence="2">
    <location>
        <begin position="27"/>
        <end position="164"/>
    </location>
</feature>
<comment type="caution">
    <text evidence="3">The sequence shown here is derived from an EMBL/GenBank/DDBJ whole genome shotgun (WGS) entry which is preliminary data.</text>
</comment>
<feature type="compositionally biased region" description="Polar residues" evidence="1">
    <location>
        <begin position="43"/>
        <end position="79"/>
    </location>
</feature>
<dbReference type="Proteomes" id="UP001234581">
    <property type="component" value="Unassembled WGS sequence"/>
</dbReference>
<keyword evidence="4" id="KW-1185">Reference proteome</keyword>
<evidence type="ECO:0000256" key="2">
    <source>
        <dbReference type="SAM" id="SignalP"/>
    </source>
</evidence>
<reference evidence="3 4" key="1">
    <citation type="submission" date="2023-03" db="EMBL/GenBank/DDBJ databases">
        <title>Genome sequence of Lichtheimia ornata CBS 291.66.</title>
        <authorList>
            <person name="Mohabir J.T."/>
            <person name="Shea T.P."/>
            <person name="Kurbessoian T."/>
            <person name="Berby B."/>
            <person name="Fontaine J."/>
            <person name="Livny J."/>
            <person name="Gnirke A."/>
            <person name="Stajich J.E."/>
            <person name="Cuomo C.A."/>
        </authorList>
    </citation>
    <scope>NUCLEOTIDE SEQUENCE [LARGE SCALE GENOMIC DNA]</scope>
    <source>
        <strain evidence="3">CBS 291.66</strain>
    </source>
</reference>
<sequence length="164" mass="17114">MYAHILFKLSFATILALLLLSTPTVADNFDAIVKEALAEGNKASDSTPAGGSINDNQPPSADTGATSEDTTKQPSPSATSGGGDTQDQQQPDIGSMGKNLKNPNANSKSYGECLSGCAAIVDSLTESCKKLSDPKKGSSYDECDQTIKTELDGCKEDCKTRKDA</sequence>
<gene>
    <name evidence="3" type="ORF">O0I10_009781</name>
</gene>
<evidence type="ECO:0000313" key="3">
    <source>
        <dbReference type="EMBL" id="KAJ8654599.1"/>
    </source>
</evidence>
<protein>
    <submittedName>
        <fullName evidence="3">Uncharacterized protein</fullName>
    </submittedName>
</protein>
<dbReference type="GeneID" id="83217186"/>
<dbReference type="RefSeq" id="XP_058339513.1">
    <property type="nucleotide sequence ID" value="XM_058489767.1"/>
</dbReference>
<accession>A0AAD7UXD4</accession>
<dbReference type="EMBL" id="JARTCD010000059">
    <property type="protein sequence ID" value="KAJ8654599.1"/>
    <property type="molecule type" value="Genomic_DNA"/>
</dbReference>
<proteinExistence type="predicted"/>